<evidence type="ECO:0000256" key="2">
    <source>
        <dbReference type="ARBA" id="ARBA00022737"/>
    </source>
</evidence>
<proteinExistence type="predicted"/>
<dbReference type="PANTHER" id="PTHR45982:SF1">
    <property type="entry name" value="REGULATOR OF CHROMOSOME CONDENSATION"/>
    <property type="match status" value="1"/>
</dbReference>
<gene>
    <name evidence="6" type="ORF">V8P97_05660</name>
</gene>
<dbReference type="PROSITE" id="PS00626">
    <property type="entry name" value="RCC1_2"/>
    <property type="match status" value="3"/>
</dbReference>
<dbReference type="EMBL" id="JBANBB010000001">
    <property type="protein sequence ID" value="MEK0306945.1"/>
    <property type="molecule type" value="Genomic_DNA"/>
</dbReference>
<dbReference type="Gene3D" id="2.130.10.30">
    <property type="entry name" value="Regulator of chromosome condensation 1/beta-lactamase-inhibitor protein II"/>
    <property type="match status" value="2"/>
</dbReference>
<dbReference type="PROSITE" id="PS50012">
    <property type="entry name" value="RCC1_3"/>
    <property type="match status" value="7"/>
</dbReference>
<name>A0ABU8ZNW7_9BIFI</name>
<dbReference type="RefSeq" id="WP_404802605.1">
    <property type="nucleotide sequence ID" value="NZ_JBANBB010000001.1"/>
</dbReference>
<evidence type="ECO:0000259" key="5">
    <source>
        <dbReference type="Pfam" id="PF25390"/>
    </source>
</evidence>
<keyword evidence="2" id="KW-0677">Repeat</keyword>
<dbReference type="InterPro" id="IPR051553">
    <property type="entry name" value="Ran_GTPase-activating"/>
</dbReference>
<feature type="region of interest" description="Disordered" evidence="3">
    <location>
        <begin position="28"/>
        <end position="62"/>
    </location>
</feature>
<sequence length="510" mass="53175">MSRSIYTCRPLMAILLLAGLGLAGTAPAAADASTSPAPAVATRPADPQWAISPGRGPSAGGTTVTLTQPEAGRFTQVSAKSSHSSAITSDGNLYTWGKNNRGQLGRDTGGSDRDENPAIVAKPAGVDTWTQTGAGAEHSIAIGSDGNLYTWGDNNHSQLGRDTGSATKDANPGMVAKPAGVDTWTQAITGNRHSMAIGSDGNLYTWGDNYYGQLGRGTDWEDENPGMVAKPAGVDTWTQIGIGSYHSMAIGSDGNLYTWGDNYYRQLGRGTTISTDRPGKVNKPAGVDTWTQAGTGNYHSLAIGSDGNLYTWGDNSQDQLGRDTNGNWRDANPGVVAKPAGVDAWTKAITGGYYHSLAIGSDGNLYTWGDNSQDQLGRDTGGDSHDPTPGMVAKPSSVDTWTPVIAGGNYHSLAIGSDGNLYTWGDNEYGQLGRNTDMNDRDGNPVSVALPYLVVLTGVEFDGQAATGLTANADGSWTAATPAHAAGQADVTISWTLNGTPQPDQHLTYT</sequence>
<dbReference type="InterPro" id="IPR009091">
    <property type="entry name" value="RCC1/BLIP-II"/>
</dbReference>
<feature type="compositionally biased region" description="Basic and acidic residues" evidence="3">
    <location>
        <begin position="376"/>
        <end position="386"/>
    </location>
</feature>
<evidence type="ECO:0000256" key="4">
    <source>
        <dbReference type="SAM" id="SignalP"/>
    </source>
</evidence>
<dbReference type="SUPFAM" id="SSF50985">
    <property type="entry name" value="RCC1/BLIP-II"/>
    <property type="match status" value="2"/>
</dbReference>
<evidence type="ECO:0000256" key="1">
    <source>
        <dbReference type="ARBA" id="ARBA00022658"/>
    </source>
</evidence>
<keyword evidence="7" id="KW-1185">Reference proteome</keyword>
<feature type="region of interest" description="Disordered" evidence="3">
    <location>
        <begin position="76"/>
        <end position="116"/>
    </location>
</feature>
<evidence type="ECO:0000313" key="7">
    <source>
        <dbReference type="Proteomes" id="UP001373159"/>
    </source>
</evidence>
<feature type="region of interest" description="Disordered" evidence="3">
    <location>
        <begin position="370"/>
        <end position="395"/>
    </location>
</feature>
<evidence type="ECO:0000313" key="6">
    <source>
        <dbReference type="EMBL" id="MEK0306945.1"/>
    </source>
</evidence>
<organism evidence="6 7">
    <name type="scientific">Bifidobacterium favimelis</name>
    <dbReference type="NCBI Taxonomy" id="3122979"/>
    <lineage>
        <taxon>Bacteria</taxon>
        <taxon>Bacillati</taxon>
        <taxon>Actinomycetota</taxon>
        <taxon>Actinomycetes</taxon>
        <taxon>Bifidobacteriales</taxon>
        <taxon>Bifidobacteriaceae</taxon>
        <taxon>Bifidobacterium</taxon>
    </lineage>
</organism>
<feature type="compositionally biased region" description="Low complexity" evidence="3">
    <location>
        <begin position="28"/>
        <end position="45"/>
    </location>
</feature>
<dbReference type="PRINTS" id="PR00633">
    <property type="entry name" value="RCCNDNSATION"/>
</dbReference>
<comment type="caution">
    <text evidence="6">The sequence shown here is derived from an EMBL/GenBank/DDBJ whole genome shotgun (WGS) entry which is preliminary data.</text>
</comment>
<dbReference type="PANTHER" id="PTHR45982">
    <property type="entry name" value="REGULATOR OF CHROMOSOME CONDENSATION"/>
    <property type="match status" value="1"/>
</dbReference>
<reference evidence="6 7" key="1">
    <citation type="submission" date="2024-02" db="EMBL/GenBank/DDBJ databases">
        <title>Bifidobacterium honeyensis sp. nov., isolated from the comb honey.</title>
        <authorList>
            <person name="Liu W."/>
            <person name="Li Y."/>
        </authorList>
    </citation>
    <scope>NUCLEOTIDE SEQUENCE [LARGE SCALE GENOMIC DNA]</scope>
    <source>
        <strain evidence="6 7">IMAU50988</strain>
    </source>
</reference>
<feature type="non-terminal residue" evidence="6">
    <location>
        <position position="510"/>
    </location>
</feature>
<evidence type="ECO:0000256" key="3">
    <source>
        <dbReference type="SAM" id="MobiDB-lite"/>
    </source>
</evidence>
<protein>
    <submittedName>
        <fullName evidence="6">Chromosome condensation regulator RCC1</fullName>
    </submittedName>
</protein>
<keyword evidence="1" id="KW-0344">Guanine-nucleotide releasing factor</keyword>
<dbReference type="InterPro" id="IPR000408">
    <property type="entry name" value="Reg_chr_condens"/>
</dbReference>
<dbReference type="Pfam" id="PF25390">
    <property type="entry name" value="WD40_RLD"/>
    <property type="match status" value="1"/>
</dbReference>
<dbReference type="InterPro" id="IPR058923">
    <property type="entry name" value="RCC1-like_dom"/>
</dbReference>
<feature type="compositionally biased region" description="Low complexity" evidence="3">
    <location>
        <begin position="78"/>
        <end position="89"/>
    </location>
</feature>
<feature type="signal peptide" evidence="4">
    <location>
        <begin position="1"/>
        <end position="28"/>
    </location>
</feature>
<dbReference type="Pfam" id="PF13540">
    <property type="entry name" value="RCC1_2"/>
    <property type="match status" value="2"/>
</dbReference>
<keyword evidence="4" id="KW-0732">Signal</keyword>
<feature type="domain" description="RCC1-like" evidence="5">
    <location>
        <begin position="66"/>
        <end position="325"/>
    </location>
</feature>
<dbReference type="Proteomes" id="UP001373159">
    <property type="component" value="Unassembled WGS sequence"/>
</dbReference>
<accession>A0ABU8ZNW7</accession>
<feature type="chain" id="PRO_5047299847" evidence="4">
    <location>
        <begin position="29"/>
        <end position="510"/>
    </location>
</feature>